<sequence length="52" mass="6082">MAYSTIFPAILYRMKCPYSPANYLKGDYEVRAVTMKEQRTTGGELKKMQYHT</sequence>
<evidence type="ECO:0000313" key="2">
    <source>
        <dbReference type="Proteomes" id="UP000002861"/>
    </source>
</evidence>
<evidence type="ECO:0000313" key="1">
    <source>
        <dbReference type="EMBL" id="ABR41100.1"/>
    </source>
</evidence>
<dbReference type="STRING" id="435590.BVU_3476"/>
<name>A6L5Y6_PHOV8</name>
<dbReference type="PaxDb" id="435590-BVU_3476"/>
<dbReference type="RefSeq" id="WP_005843691.1">
    <property type="nucleotide sequence ID" value="NZ_CAXTLN010000067.1"/>
</dbReference>
<accession>A6L5Y6</accession>
<dbReference type="KEGG" id="bvu:BVU_3476"/>
<dbReference type="EMBL" id="CP000139">
    <property type="protein sequence ID" value="ABR41100.1"/>
    <property type="molecule type" value="Genomic_DNA"/>
</dbReference>
<gene>
    <name evidence="1" type="ordered locus">BVU_3476</name>
</gene>
<protein>
    <submittedName>
        <fullName evidence="1">Uncharacterized protein</fullName>
    </submittedName>
</protein>
<dbReference type="Proteomes" id="UP000002861">
    <property type="component" value="Chromosome"/>
</dbReference>
<proteinExistence type="predicted"/>
<dbReference type="AlphaFoldDB" id="A6L5Y6"/>
<reference evidence="1 2" key="1">
    <citation type="journal article" date="2007" name="PLoS Biol.">
        <title>Evolution of symbiotic bacteria in the distal human intestine.</title>
        <authorList>
            <person name="Xu J."/>
            <person name="Mahowald M.A."/>
            <person name="Ley R.E."/>
            <person name="Lozupone C.A."/>
            <person name="Hamady M."/>
            <person name="Martens E.C."/>
            <person name="Henrissat B."/>
            <person name="Coutinho P.M."/>
            <person name="Minx P."/>
            <person name="Latreille P."/>
            <person name="Cordum H."/>
            <person name="Van Brunt A."/>
            <person name="Kim K."/>
            <person name="Fulton R.S."/>
            <person name="Fulton L.A."/>
            <person name="Clifton S.W."/>
            <person name="Wilson R.K."/>
            <person name="Knight R.D."/>
            <person name="Gordon J.I."/>
        </authorList>
    </citation>
    <scope>NUCLEOTIDE SEQUENCE [LARGE SCALE GENOMIC DNA]</scope>
    <source>
        <strain evidence="2">ATCC 8482 / DSM 1447 / JCM 5826 / CCUG 4940 / NBRC 14291 / NCTC 11154</strain>
    </source>
</reference>
<organism evidence="1 2">
    <name type="scientific">Phocaeicola vulgatus (strain ATCC 8482 / DSM 1447 / JCM 5826 / CCUG 4940 / NBRC 14291 / NCTC 11154)</name>
    <name type="common">Bacteroides vulgatus</name>
    <dbReference type="NCBI Taxonomy" id="435590"/>
    <lineage>
        <taxon>Bacteria</taxon>
        <taxon>Pseudomonadati</taxon>
        <taxon>Bacteroidota</taxon>
        <taxon>Bacteroidia</taxon>
        <taxon>Bacteroidales</taxon>
        <taxon>Bacteroidaceae</taxon>
        <taxon>Phocaeicola</taxon>
    </lineage>
</organism>
<dbReference type="HOGENOM" id="CLU_214212_0_0_10"/>